<protein>
    <submittedName>
        <fullName evidence="1">Uncharacterized protein</fullName>
    </submittedName>
</protein>
<keyword evidence="2" id="KW-1185">Reference proteome</keyword>
<evidence type="ECO:0000313" key="2">
    <source>
        <dbReference type="Proteomes" id="UP000499080"/>
    </source>
</evidence>
<gene>
    <name evidence="1" type="ORF">AVEN_229528_1</name>
</gene>
<dbReference type="Proteomes" id="UP000499080">
    <property type="component" value="Unassembled WGS sequence"/>
</dbReference>
<organism evidence="1 2">
    <name type="scientific">Araneus ventricosus</name>
    <name type="common">Orbweaver spider</name>
    <name type="synonym">Epeira ventricosa</name>
    <dbReference type="NCBI Taxonomy" id="182803"/>
    <lineage>
        <taxon>Eukaryota</taxon>
        <taxon>Metazoa</taxon>
        <taxon>Ecdysozoa</taxon>
        <taxon>Arthropoda</taxon>
        <taxon>Chelicerata</taxon>
        <taxon>Arachnida</taxon>
        <taxon>Araneae</taxon>
        <taxon>Araneomorphae</taxon>
        <taxon>Entelegynae</taxon>
        <taxon>Araneoidea</taxon>
        <taxon>Araneidae</taxon>
        <taxon>Araneus</taxon>
    </lineage>
</organism>
<dbReference type="EMBL" id="BGPR01000609">
    <property type="protein sequence ID" value="GBM28344.1"/>
    <property type="molecule type" value="Genomic_DNA"/>
</dbReference>
<proteinExistence type="predicted"/>
<dbReference type="AlphaFoldDB" id="A0A4Y2EKD2"/>
<accession>A0A4Y2EKD2</accession>
<sequence>MESSKRKSKSPTDKVKVFNIALFPRSASQCDWRNASGVPILRLTNLKVLQLFPQNPPFGSKLCSRRNVYILGDSWWWCRRRHRSRDLSLPVPVLPRFHVWRRQGKFLCCRLAEWHW</sequence>
<comment type="caution">
    <text evidence="1">The sequence shown here is derived from an EMBL/GenBank/DDBJ whole genome shotgun (WGS) entry which is preliminary data.</text>
</comment>
<reference evidence="1 2" key="1">
    <citation type="journal article" date="2019" name="Sci. Rep.">
        <title>Orb-weaving spider Araneus ventricosus genome elucidates the spidroin gene catalogue.</title>
        <authorList>
            <person name="Kono N."/>
            <person name="Nakamura H."/>
            <person name="Ohtoshi R."/>
            <person name="Moran D.A.P."/>
            <person name="Shinohara A."/>
            <person name="Yoshida Y."/>
            <person name="Fujiwara M."/>
            <person name="Mori M."/>
            <person name="Tomita M."/>
            <person name="Arakawa K."/>
        </authorList>
    </citation>
    <scope>NUCLEOTIDE SEQUENCE [LARGE SCALE GENOMIC DNA]</scope>
</reference>
<name>A0A4Y2EKD2_ARAVE</name>
<evidence type="ECO:0000313" key="1">
    <source>
        <dbReference type="EMBL" id="GBM28344.1"/>
    </source>
</evidence>